<keyword evidence="4" id="KW-1185">Reference proteome</keyword>
<accession>A0AA96GIW7</accession>
<keyword evidence="2" id="KW-0812">Transmembrane</keyword>
<dbReference type="AlphaFoldDB" id="A0AA96GIW7"/>
<dbReference type="RefSeq" id="WP_312646625.1">
    <property type="nucleotide sequence ID" value="NZ_CP116967.1"/>
</dbReference>
<dbReference type="KEGG" id="nall:PP769_08490"/>
<evidence type="ECO:0000256" key="1">
    <source>
        <dbReference type="SAM" id="MobiDB-lite"/>
    </source>
</evidence>
<reference evidence="3 4" key="1">
    <citation type="submission" date="2023-01" db="EMBL/GenBank/DDBJ databases">
        <title>Cultivation and genomic characterization of new, ubiquitous marine nitrite-oxidizing bacteria from the Nitrospirales.</title>
        <authorList>
            <person name="Mueller A.J."/>
            <person name="Daebeler A."/>
            <person name="Herbold C.W."/>
            <person name="Kirkegaard R.H."/>
            <person name="Daims H."/>
        </authorList>
    </citation>
    <scope>NUCLEOTIDE SEQUENCE [LARGE SCALE GENOMIC DNA]</scope>
    <source>
        <strain evidence="3 4">VA</strain>
    </source>
</reference>
<keyword evidence="2" id="KW-1133">Transmembrane helix</keyword>
<name>A0AA96GIW7_9BACT</name>
<proteinExistence type="predicted"/>
<feature type="compositionally biased region" description="Low complexity" evidence="1">
    <location>
        <begin position="131"/>
        <end position="142"/>
    </location>
</feature>
<feature type="compositionally biased region" description="Gly residues" evidence="1">
    <location>
        <begin position="117"/>
        <end position="130"/>
    </location>
</feature>
<dbReference type="PROSITE" id="PS51257">
    <property type="entry name" value="PROKAR_LIPOPROTEIN"/>
    <property type="match status" value="1"/>
</dbReference>
<dbReference type="Proteomes" id="UP001302719">
    <property type="component" value="Chromosome"/>
</dbReference>
<evidence type="ECO:0008006" key="5">
    <source>
        <dbReference type="Google" id="ProtNLM"/>
    </source>
</evidence>
<gene>
    <name evidence="3" type="ORF">PP769_08490</name>
</gene>
<feature type="transmembrane region" description="Helical" evidence="2">
    <location>
        <begin position="6"/>
        <end position="28"/>
    </location>
</feature>
<evidence type="ECO:0000313" key="3">
    <source>
        <dbReference type="EMBL" id="WNM59778.1"/>
    </source>
</evidence>
<sequence>MQRQSIVTMAGLIGLILVGMGGCGIWPVMTEENGRRPQAMGKRDQVLLPWAPQPVHLSEEYGLSYRQALENQIANPAAANNLGPIAGEADSQALQQSLARYQLMFQSPPYSPFKLKGGSGGGSSSGGSSGGNASIGVSSEGY</sequence>
<evidence type="ECO:0000313" key="4">
    <source>
        <dbReference type="Proteomes" id="UP001302719"/>
    </source>
</evidence>
<evidence type="ECO:0000256" key="2">
    <source>
        <dbReference type="SAM" id="Phobius"/>
    </source>
</evidence>
<protein>
    <recommendedName>
        <fullName evidence="5">Lipoprotein</fullName>
    </recommendedName>
</protein>
<keyword evidence="2" id="KW-0472">Membrane</keyword>
<organism evidence="3 4">
    <name type="scientific">Candidatus Nitrospira allomarina</name>
    <dbReference type="NCBI Taxonomy" id="3020900"/>
    <lineage>
        <taxon>Bacteria</taxon>
        <taxon>Pseudomonadati</taxon>
        <taxon>Nitrospirota</taxon>
        <taxon>Nitrospiria</taxon>
        <taxon>Nitrospirales</taxon>
        <taxon>Nitrospiraceae</taxon>
        <taxon>Nitrospira</taxon>
    </lineage>
</organism>
<feature type="region of interest" description="Disordered" evidence="1">
    <location>
        <begin position="114"/>
        <end position="142"/>
    </location>
</feature>
<dbReference type="EMBL" id="CP116967">
    <property type="protein sequence ID" value="WNM59778.1"/>
    <property type="molecule type" value="Genomic_DNA"/>
</dbReference>